<evidence type="ECO:0000256" key="6">
    <source>
        <dbReference type="ARBA" id="ARBA00023002"/>
    </source>
</evidence>
<evidence type="ECO:0008006" key="9">
    <source>
        <dbReference type="Google" id="ProtNLM"/>
    </source>
</evidence>
<protein>
    <recommendedName>
        <fullName evidence="9">FAD/NAD(P)-binding domain-containing protein</fullName>
    </recommendedName>
</protein>
<dbReference type="SUPFAM" id="SSF54427">
    <property type="entry name" value="NTF2-like"/>
    <property type="match status" value="1"/>
</dbReference>
<gene>
    <name evidence="7" type="ORF">AMATHDRAFT_71621</name>
</gene>
<keyword evidence="8" id="KW-1185">Reference proteome</keyword>
<dbReference type="InterPro" id="IPR050982">
    <property type="entry name" value="Auxin_biosynth/cation_transpt"/>
</dbReference>
<dbReference type="InterPro" id="IPR032710">
    <property type="entry name" value="NTF2-like_dom_sf"/>
</dbReference>
<keyword evidence="4" id="KW-0274">FAD</keyword>
<dbReference type="GO" id="GO:0004497">
    <property type="term" value="F:monooxygenase activity"/>
    <property type="evidence" value="ECO:0007669"/>
    <property type="project" value="TreeGrafter"/>
</dbReference>
<keyword evidence="5" id="KW-0521">NADP</keyword>
<dbReference type="STRING" id="703135.A0A2A9N8S4"/>
<dbReference type="InterPro" id="IPR036188">
    <property type="entry name" value="FAD/NAD-bd_sf"/>
</dbReference>
<comment type="cofactor">
    <cofactor evidence="1">
        <name>FAD</name>
        <dbReference type="ChEBI" id="CHEBI:57692"/>
    </cofactor>
</comment>
<organism evidence="7 8">
    <name type="scientific">Amanita thiersii Skay4041</name>
    <dbReference type="NCBI Taxonomy" id="703135"/>
    <lineage>
        <taxon>Eukaryota</taxon>
        <taxon>Fungi</taxon>
        <taxon>Dikarya</taxon>
        <taxon>Basidiomycota</taxon>
        <taxon>Agaricomycotina</taxon>
        <taxon>Agaricomycetes</taxon>
        <taxon>Agaricomycetidae</taxon>
        <taxon>Agaricales</taxon>
        <taxon>Pluteineae</taxon>
        <taxon>Amanitaceae</taxon>
        <taxon>Amanita</taxon>
    </lineage>
</organism>
<dbReference type="AlphaFoldDB" id="A0A2A9N8S4"/>
<comment type="similarity">
    <text evidence="2">Belongs to the FMO family.</text>
</comment>
<accession>A0A2A9N8S4</accession>
<dbReference type="GO" id="GO:0050660">
    <property type="term" value="F:flavin adenine dinucleotide binding"/>
    <property type="evidence" value="ECO:0007669"/>
    <property type="project" value="TreeGrafter"/>
</dbReference>
<evidence type="ECO:0000256" key="1">
    <source>
        <dbReference type="ARBA" id="ARBA00001974"/>
    </source>
</evidence>
<dbReference type="PANTHER" id="PTHR43539:SF68">
    <property type="entry name" value="FLAVIN-BINDING MONOOXYGENASE-LIKE PROTEIN (AFU_ORTHOLOGUE AFUA_4G09220)"/>
    <property type="match status" value="1"/>
</dbReference>
<evidence type="ECO:0000256" key="4">
    <source>
        <dbReference type="ARBA" id="ARBA00022827"/>
    </source>
</evidence>
<dbReference type="Gene3D" id="3.50.50.60">
    <property type="entry name" value="FAD/NAD(P)-binding domain"/>
    <property type="match status" value="1"/>
</dbReference>
<dbReference type="Proteomes" id="UP000242287">
    <property type="component" value="Unassembled WGS sequence"/>
</dbReference>
<evidence type="ECO:0000256" key="2">
    <source>
        <dbReference type="ARBA" id="ARBA00009183"/>
    </source>
</evidence>
<dbReference type="OrthoDB" id="74360at2759"/>
<evidence type="ECO:0000256" key="3">
    <source>
        <dbReference type="ARBA" id="ARBA00022630"/>
    </source>
</evidence>
<name>A0A2A9N8S4_9AGAR</name>
<proteinExistence type="inferred from homology"/>
<keyword evidence="6" id="KW-0560">Oxidoreductase</keyword>
<evidence type="ECO:0000256" key="5">
    <source>
        <dbReference type="ARBA" id="ARBA00022857"/>
    </source>
</evidence>
<reference evidence="7 8" key="1">
    <citation type="submission" date="2014-02" db="EMBL/GenBank/DDBJ databases">
        <title>Transposable element dynamics among asymbiotic and ectomycorrhizal Amanita fungi.</title>
        <authorList>
            <consortium name="DOE Joint Genome Institute"/>
            <person name="Hess J."/>
            <person name="Skrede I."/>
            <person name="Wolfe B."/>
            <person name="LaButti K."/>
            <person name="Ohm R.A."/>
            <person name="Grigoriev I.V."/>
            <person name="Pringle A."/>
        </authorList>
    </citation>
    <scope>NUCLEOTIDE SEQUENCE [LARGE SCALE GENOMIC DNA]</scope>
    <source>
        <strain evidence="7 8">SKay4041</strain>
    </source>
</reference>
<keyword evidence="3" id="KW-0285">Flavoprotein</keyword>
<dbReference type="FunFam" id="3.50.50.60:FF:000023">
    <property type="entry name" value="Dimethylaniline monooxygenase [N-oxide-forming]"/>
    <property type="match status" value="1"/>
</dbReference>
<sequence length="608" mass="67983">MAFDLETFPVPPLPTLDRLNAVVPDALDESKVVADWLSALSNALESNDLGSLSGLFLEDSWWRDMLALTWDFRTFRGTPAIIQFLQDRIPSTHPRAWKPRQEYLELQCLADDLAWISAFFDFETDVGIASGIVRLVPTANGDWKAHVVYTNLENLKGFPEKLGPLRNPLPNHGSWAEERKREAEFVDTDPAVLIIGGGQSGLDVAARLKCLDIRSLIVEKNERVGDNWRNRYEALCLHDPVWYDHMPYLSFPPNWPTYSPARKIANWLEIYAEAMELNIWTSSTVTKAVQDPASKVWKVTIKRSDGSERVMSVKHIVFGTGLSSPEPKIPQIPGMDKFKGQLLHSLQHKKATDHAGKKVVIVGACTSAHDIAHDYYNHGIDVTMFQRGSTYVMSTKNGWDVLFRGLYCEGGPPADIADRVNASYPHLMSMEIAQRNVKEIAKLDKDVLDGLTKRGFRINFGIQGTGFGMLAWSKAGGYYLDVGASQLIADGKIKLKNDSRIKEFTETGILFENGSELPADVVVFATGLGDIREQIRQVCGDEVTNACTRIWGLNKEGELNGAWRDLGVPGLWYMLGNFALCRFHSKHIALQIKAIEEGVFGERYTLKG</sequence>
<dbReference type="SUPFAM" id="SSF51905">
    <property type="entry name" value="FAD/NAD(P)-binding domain"/>
    <property type="match status" value="2"/>
</dbReference>
<dbReference type="PANTHER" id="PTHR43539">
    <property type="entry name" value="FLAVIN-BINDING MONOOXYGENASE-LIKE PROTEIN (AFU_ORTHOLOGUE AFUA_4G09220)"/>
    <property type="match status" value="1"/>
</dbReference>
<evidence type="ECO:0000313" key="7">
    <source>
        <dbReference type="EMBL" id="PFH45534.1"/>
    </source>
</evidence>
<dbReference type="Pfam" id="PF13738">
    <property type="entry name" value="Pyr_redox_3"/>
    <property type="match status" value="1"/>
</dbReference>
<dbReference type="EMBL" id="KZ302348">
    <property type="protein sequence ID" value="PFH45534.1"/>
    <property type="molecule type" value="Genomic_DNA"/>
</dbReference>
<evidence type="ECO:0000313" key="8">
    <source>
        <dbReference type="Proteomes" id="UP000242287"/>
    </source>
</evidence>